<dbReference type="EMBL" id="MU970053">
    <property type="protein sequence ID" value="KAK9324144.1"/>
    <property type="molecule type" value="Genomic_DNA"/>
</dbReference>
<proteinExistence type="predicted"/>
<keyword evidence="1" id="KW-0472">Membrane</keyword>
<protein>
    <submittedName>
        <fullName evidence="1">Transmembrane amino acid transporter protein-domain-containing protein</fullName>
    </submittedName>
</protein>
<evidence type="ECO:0000313" key="1">
    <source>
        <dbReference type="EMBL" id="KAK9324144.1"/>
    </source>
</evidence>
<name>A0ACC3TSM1_9ASCO</name>
<keyword evidence="1" id="KW-0812">Transmembrane</keyword>
<comment type="caution">
    <text evidence="1">The sequence shown here is derived from an EMBL/GenBank/DDBJ whole genome shotgun (WGS) entry which is preliminary data.</text>
</comment>
<evidence type="ECO:0000313" key="2">
    <source>
        <dbReference type="Proteomes" id="UP001489719"/>
    </source>
</evidence>
<accession>A0ACC3TSM1</accession>
<sequence length="526" mass="56405">MAVDSTTLLPHAHTPNSRIAAVEYVENDEDEDFNVNHISDDEFEDEALASHGKLHVGTAGLPSSIANLSNTILGAGILAMPYAMKNDGMFLGFLVILISGFTAAAGLFLQYRCSRYLDRGTASFFAIAQKTYPSLAALFDAAIAVKCFGVGVSYLIIIGDLMPQVIADFYFSDGNVSGTIFVSRTFWISFFMVVLTPLCFLRRLDSLKYTSVIALLAITYLTVLVIGHWLVGDTIPYRGPISIGPSSLSGVLSTLPIVVFGFTCHQNMFSIVNELKDSRPPNVVFIIFSSIGSAVILYTLVGFTGYLSFGDNVGGNIIGMYASSFSSAVGRAAIVVLVLFSYPLQCHPCRASLDHIYTHFILPPASSPVRRSAGGGGGGHKTSIPKRRFVVLTAVIISLSYIVAIAVSSLETVLAFVGATGSTSISFILPGIFGYKLLGSPYHLPIPDVKDDDESVASGHTGPPRPAVRLVTPEFEDASGEREIVRDIDGEGYFIKYASLALAGWGVFIMVVCLATNVWLLRHSSG</sequence>
<dbReference type="Proteomes" id="UP001489719">
    <property type="component" value="Unassembled WGS sequence"/>
</dbReference>
<gene>
    <name evidence="1" type="ORF">V1517DRAFT_318361</name>
</gene>
<keyword evidence="2" id="KW-1185">Reference proteome</keyword>
<organism evidence="1 2">
    <name type="scientific">Lipomyces orientalis</name>
    <dbReference type="NCBI Taxonomy" id="1233043"/>
    <lineage>
        <taxon>Eukaryota</taxon>
        <taxon>Fungi</taxon>
        <taxon>Dikarya</taxon>
        <taxon>Ascomycota</taxon>
        <taxon>Saccharomycotina</taxon>
        <taxon>Lipomycetes</taxon>
        <taxon>Lipomycetales</taxon>
        <taxon>Lipomycetaceae</taxon>
        <taxon>Lipomyces</taxon>
    </lineage>
</organism>
<reference evidence="2" key="1">
    <citation type="journal article" date="2024" name="Front. Bioeng. Biotechnol.">
        <title>Genome-scale model development and genomic sequencing of the oleaginous clade Lipomyces.</title>
        <authorList>
            <person name="Czajka J.J."/>
            <person name="Han Y."/>
            <person name="Kim J."/>
            <person name="Mondo S.J."/>
            <person name="Hofstad B.A."/>
            <person name="Robles A."/>
            <person name="Haridas S."/>
            <person name="Riley R."/>
            <person name="LaButti K."/>
            <person name="Pangilinan J."/>
            <person name="Andreopoulos W."/>
            <person name="Lipzen A."/>
            <person name="Yan J."/>
            <person name="Wang M."/>
            <person name="Ng V."/>
            <person name="Grigoriev I.V."/>
            <person name="Spatafora J.W."/>
            <person name="Magnuson J.K."/>
            <person name="Baker S.E."/>
            <person name="Pomraning K.R."/>
        </authorList>
    </citation>
    <scope>NUCLEOTIDE SEQUENCE [LARGE SCALE GENOMIC DNA]</scope>
    <source>
        <strain evidence="2">CBS 10300</strain>
    </source>
</reference>